<dbReference type="InterPro" id="IPR001509">
    <property type="entry name" value="Epimerase_deHydtase"/>
</dbReference>
<evidence type="ECO:0000259" key="2">
    <source>
        <dbReference type="Pfam" id="PF01370"/>
    </source>
</evidence>
<sequence>MNKILLTGANGFIGKALVARLDQDKIPYYMLTRSQGDMLSPSTWENLPNDVDCVVHLAGQNFVPDSWKNSSHFLDTNVMGTSLALDYAKKVNAHLIYISAYLYGIPKSLPVDEEHPVEPNNPYALSKFLAEQVCAFRSKYFQQDVTVLRLFNVYGPQQRIEFLIPSLIKQALGKKEIRVLDLKPKRDFIYINDVVDAIMKCIPIRNGFDIFNIGSGESYSVQEVIQTIQKIQNTDLPVSSEAVERKQEISNVVADISKARKKLNWEPSISLVEGLTLTMKAFV</sequence>
<feature type="domain" description="NAD-dependent epimerase/dehydratase" evidence="2">
    <location>
        <begin position="4"/>
        <end position="214"/>
    </location>
</feature>
<accession>A0A4V3JXP9</accession>
<keyword evidence="4" id="KW-1185">Reference proteome</keyword>
<protein>
    <submittedName>
        <fullName evidence="3">NAD(P)-dependent oxidoreductase</fullName>
    </submittedName>
</protein>
<evidence type="ECO:0000313" key="4">
    <source>
        <dbReference type="Proteomes" id="UP000298058"/>
    </source>
</evidence>
<dbReference type="PRINTS" id="PR01713">
    <property type="entry name" value="NUCEPIMERASE"/>
</dbReference>
<evidence type="ECO:0000256" key="1">
    <source>
        <dbReference type="ARBA" id="ARBA00007637"/>
    </source>
</evidence>
<comment type="caution">
    <text evidence="3">The sequence shown here is derived from an EMBL/GenBank/DDBJ whole genome shotgun (WGS) entry which is preliminary data.</text>
</comment>
<dbReference type="RefSeq" id="WP_135760974.1">
    <property type="nucleotide sequence ID" value="NZ_RQHW01000047.1"/>
</dbReference>
<proteinExistence type="inferred from homology"/>
<dbReference type="Proteomes" id="UP000298058">
    <property type="component" value="Unassembled WGS sequence"/>
</dbReference>
<reference evidence="3" key="1">
    <citation type="journal article" date="2019" name="PLoS Negl. Trop. Dis.">
        <title>Revisiting the worldwide diversity of Leptospira species in the environment.</title>
        <authorList>
            <person name="Vincent A.T."/>
            <person name="Schiettekatte O."/>
            <person name="Bourhy P."/>
            <person name="Veyrier F.J."/>
            <person name="Picardeau M."/>
        </authorList>
    </citation>
    <scope>NUCLEOTIDE SEQUENCE [LARGE SCALE GENOMIC DNA]</scope>
    <source>
        <strain evidence="3">201300427</strain>
    </source>
</reference>
<dbReference type="Pfam" id="PF01370">
    <property type="entry name" value="Epimerase"/>
    <property type="match status" value="1"/>
</dbReference>
<name>A0A4V3JXP9_9LEPT</name>
<dbReference type="AlphaFoldDB" id="A0A4V3JXP9"/>
<organism evidence="3 4">
    <name type="scientific">Leptospira idonii</name>
    <dbReference type="NCBI Taxonomy" id="1193500"/>
    <lineage>
        <taxon>Bacteria</taxon>
        <taxon>Pseudomonadati</taxon>
        <taxon>Spirochaetota</taxon>
        <taxon>Spirochaetia</taxon>
        <taxon>Leptospirales</taxon>
        <taxon>Leptospiraceae</taxon>
        <taxon>Leptospira</taxon>
    </lineage>
</organism>
<evidence type="ECO:0000313" key="3">
    <source>
        <dbReference type="EMBL" id="TGN18286.1"/>
    </source>
</evidence>
<comment type="similarity">
    <text evidence="1">Belongs to the NAD(P)-dependent epimerase/dehydratase family.</text>
</comment>
<dbReference type="EMBL" id="RQHW01000047">
    <property type="protein sequence ID" value="TGN18286.1"/>
    <property type="molecule type" value="Genomic_DNA"/>
</dbReference>
<dbReference type="Gene3D" id="3.40.50.720">
    <property type="entry name" value="NAD(P)-binding Rossmann-like Domain"/>
    <property type="match status" value="1"/>
</dbReference>
<dbReference type="InterPro" id="IPR036291">
    <property type="entry name" value="NAD(P)-bd_dom_sf"/>
</dbReference>
<dbReference type="PANTHER" id="PTHR43000">
    <property type="entry name" value="DTDP-D-GLUCOSE 4,6-DEHYDRATASE-RELATED"/>
    <property type="match status" value="1"/>
</dbReference>
<dbReference type="SUPFAM" id="SSF51735">
    <property type="entry name" value="NAD(P)-binding Rossmann-fold domains"/>
    <property type="match status" value="1"/>
</dbReference>
<dbReference type="OrthoDB" id="9811743at2"/>
<gene>
    <name evidence="3" type="ORF">EHS15_12840</name>
</gene>